<feature type="non-terminal residue" evidence="1">
    <location>
        <position position="184"/>
    </location>
</feature>
<comment type="caution">
    <text evidence="1">The sequence shown here is derived from an EMBL/GenBank/DDBJ whole genome shotgun (WGS) entry which is preliminary data.</text>
</comment>
<evidence type="ECO:0008006" key="3">
    <source>
        <dbReference type="Google" id="ProtNLM"/>
    </source>
</evidence>
<name>W4L2Q4_9BACT</name>
<accession>W4L2Q4</accession>
<protein>
    <recommendedName>
        <fullName evidence="3">Integrase catalytic domain-containing protein</fullName>
    </recommendedName>
</protein>
<proteinExistence type="predicted"/>
<evidence type="ECO:0000313" key="2">
    <source>
        <dbReference type="Proteomes" id="UP000019140"/>
    </source>
</evidence>
<organism evidence="1 2">
    <name type="scientific">Candidatus Entotheonella gemina</name>
    <dbReference type="NCBI Taxonomy" id="1429439"/>
    <lineage>
        <taxon>Bacteria</taxon>
        <taxon>Pseudomonadati</taxon>
        <taxon>Nitrospinota/Tectimicrobiota group</taxon>
        <taxon>Candidatus Tectimicrobiota</taxon>
        <taxon>Candidatus Entotheonellia</taxon>
        <taxon>Candidatus Entotheonellales</taxon>
        <taxon>Candidatus Entotheonellaceae</taxon>
        <taxon>Candidatus Entotheonella</taxon>
    </lineage>
</organism>
<dbReference type="Proteomes" id="UP000019140">
    <property type="component" value="Unassembled WGS sequence"/>
</dbReference>
<dbReference type="InterPro" id="IPR009057">
    <property type="entry name" value="Homeodomain-like_sf"/>
</dbReference>
<keyword evidence="2" id="KW-1185">Reference proteome</keyword>
<dbReference type="Pfam" id="PF13384">
    <property type="entry name" value="HTH_23"/>
    <property type="match status" value="1"/>
</dbReference>
<evidence type="ECO:0000313" key="1">
    <source>
        <dbReference type="EMBL" id="ETW92287.1"/>
    </source>
</evidence>
<dbReference type="EMBL" id="AZHX01002977">
    <property type="protein sequence ID" value="ETW92287.1"/>
    <property type="molecule type" value="Genomic_DNA"/>
</dbReference>
<gene>
    <name evidence="1" type="ORF">ETSY2_53865</name>
</gene>
<dbReference type="SUPFAM" id="SSF46689">
    <property type="entry name" value="Homeodomain-like"/>
    <property type="match status" value="1"/>
</dbReference>
<dbReference type="AlphaFoldDB" id="W4L2Q4"/>
<reference evidence="1 2" key="1">
    <citation type="journal article" date="2014" name="Nature">
        <title>An environmental bacterial taxon with a large and distinct metabolic repertoire.</title>
        <authorList>
            <person name="Wilson M.C."/>
            <person name="Mori T."/>
            <person name="Ruckert C."/>
            <person name="Uria A.R."/>
            <person name="Helf M.J."/>
            <person name="Takada K."/>
            <person name="Gernert C."/>
            <person name="Steffens U.A."/>
            <person name="Heycke N."/>
            <person name="Schmitt S."/>
            <person name="Rinke C."/>
            <person name="Helfrich E.J."/>
            <person name="Brachmann A.O."/>
            <person name="Gurgui C."/>
            <person name="Wakimoto T."/>
            <person name="Kracht M."/>
            <person name="Crusemann M."/>
            <person name="Hentschel U."/>
            <person name="Abe I."/>
            <person name="Matsunaga S."/>
            <person name="Kalinowski J."/>
            <person name="Takeyama H."/>
            <person name="Piel J."/>
        </authorList>
    </citation>
    <scope>NUCLEOTIDE SEQUENCE [LARGE SCALE GENOMIC DNA]</scope>
    <source>
        <strain evidence="2">TSY2</strain>
    </source>
</reference>
<dbReference type="HOGENOM" id="CLU_1471135_0_0_7"/>
<sequence length="184" mass="21235">MHDELSARQAAIRLRLAGENIEAICQTLNRSESWFHKWWRRYMDVGPAGLYDLTRAPRQVTNRTPPHIERAIISIRKRLTKRATAETRYGLVGAEQIRAELENLGYTPLPSARTIERIVNQAGLSCPPLQLAPRIARTEYPGPQAQDSNQVHQVDFVGPRYLKDDKTRYYFLVCRDIFDQAVYI</sequence>